<protein>
    <recommendedName>
        <fullName evidence="4">Secreted protein</fullName>
    </recommendedName>
</protein>
<gene>
    <name evidence="2" type="ORF">RM590_20230</name>
</gene>
<sequence length="221" mass="23709">MATSNGGRVLAYLESRKNLTGCVCGLAGLALALTGLAGTYWPVVVAGLYGAGALIAPPDRPATPRFATPEEQAEAELDALREDFAALRAYLKTAGVPGEAGRPLAELDRLLAAVLEPGLVSREIGVDPEAVHVLGRAVRRDVPEAVDAYLRTRWWSRLNPGSEPSERHLERQLGLLTREIEAIATAAREAQEHRQRIITRELEDRGATGPNWTDPGGPPTP</sequence>
<reference evidence="3" key="1">
    <citation type="submission" date="2023-07" db="EMBL/GenBank/DDBJ databases">
        <title>30 novel species of actinomycetes from the DSMZ collection.</title>
        <authorList>
            <person name="Nouioui I."/>
        </authorList>
    </citation>
    <scope>NUCLEOTIDE SEQUENCE [LARGE SCALE GENOMIC DNA]</scope>
    <source>
        <strain evidence="3">DSM 44938</strain>
    </source>
</reference>
<name>A0ABU2MU51_9ACTN</name>
<evidence type="ECO:0000313" key="2">
    <source>
        <dbReference type="EMBL" id="MDT0344922.1"/>
    </source>
</evidence>
<dbReference type="EMBL" id="JAVREL010000012">
    <property type="protein sequence ID" value="MDT0344922.1"/>
    <property type="molecule type" value="Genomic_DNA"/>
</dbReference>
<proteinExistence type="predicted"/>
<feature type="region of interest" description="Disordered" evidence="1">
    <location>
        <begin position="191"/>
        <end position="221"/>
    </location>
</feature>
<evidence type="ECO:0008006" key="4">
    <source>
        <dbReference type="Google" id="ProtNLM"/>
    </source>
</evidence>
<evidence type="ECO:0000313" key="3">
    <source>
        <dbReference type="Proteomes" id="UP001183246"/>
    </source>
</evidence>
<dbReference type="RefSeq" id="WP_311706056.1">
    <property type="nucleotide sequence ID" value="NZ_JAVREL010000012.1"/>
</dbReference>
<comment type="caution">
    <text evidence="2">The sequence shown here is derived from an EMBL/GenBank/DDBJ whole genome shotgun (WGS) entry which is preliminary data.</text>
</comment>
<accession>A0ABU2MU51</accession>
<evidence type="ECO:0000256" key="1">
    <source>
        <dbReference type="SAM" id="MobiDB-lite"/>
    </source>
</evidence>
<dbReference type="Proteomes" id="UP001183246">
    <property type="component" value="Unassembled WGS sequence"/>
</dbReference>
<feature type="compositionally biased region" description="Basic and acidic residues" evidence="1">
    <location>
        <begin position="191"/>
        <end position="206"/>
    </location>
</feature>
<keyword evidence="3" id="KW-1185">Reference proteome</keyword>
<organism evidence="2 3">
    <name type="scientific">Streptomyces litchfieldiae</name>
    <dbReference type="NCBI Taxonomy" id="3075543"/>
    <lineage>
        <taxon>Bacteria</taxon>
        <taxon>Bacillati</taxon>
        <taxon>Actinomycetota</taxon>
        <taxon>Actinomycetes</taxon>
        <taxon>Kitasatosporales</taxon>
        <taxon>Streptomycetaceae</taxon>
        <taxon>Streptomyces</taxon>
    </lineage>
</organism>